<dbReference type="Proteomes" id="UP000001744">
    <property type="component" value="Unassembled WGS sequence"/>
</dbReference>
<feature type="region of interest" description="Disordered" evidence="1">
    <location>
        <begin position="814"/>
        <end position="916"/>
    </location>
</feature>
<gene>
    <name evidence="4" type="primary">ath1</name>
    <name evidence="3" type="ORF">SJAG_01317</name>
</gene>
<dbReference type="PANTHER" id="PTHR12854">
    <property type="entry name" value="ATAXIN 2-RELATED"/>
    <property type="match status" value="1"/>
</dbReference>
<dbReference type="OMA" id="FSCPPTW"/>
<dbReference type="PANTHER" id="PTHR12854:SF7">
    <property type="entry name" value="ATAXIN-2 HOMOLOG"/>
    <property type="match status" value="1"/>
</dbReference>
<dbReference type="Pfam" id="PF06741">
    <property type="entry name" value="LsmAD"/>
    <property type="match status" value="1"/>
</dbReference>
<organism evidence="3 5">
    <name type="scientific">Schizosaccharomyces japonicus (strain yFS275 / FY16936)</name>
    <name type="common">Fission yeast</name>
    <dbReference type="NCBI Taxonomy" id="402676"/>
    <lineage>
        <taxon>Eukaryota</taxon>
        <taxon>Fungi</taxon>
        <taxon>Dikarya</taxon>
        <taxon>Ascomycota</taxon>
        <taxon>Taphrinomycotina</taxon>
        <taxon>Schizosaccharomycetes</taxon>
        <taxon>Schizosaccharomycetales</taxon>
        <taxon>Schizosaccharomycetaceae</taxon>
        <taxon>Schizosaccharomyces</taxon>
    </lineage>
</organism>
<feature type="compositionally biased region" description="Low complexity" evidence="1">
    <location>
        <begin position="94"/>
        <end position="113"/>
    </location>
</feature>
<feature type="region of interest" description="Disordered" evidence="1">
    <location>
        <begin position="479"/>
        <end position="498"/>
    </location>
</feature>
<dbReference type="InterPro" id="IPR009604">
    <property type="entry name" value="LsmAD_domain"/>
</dbReference>
<feature type="region of interest" description="Disordered" evidence="1">
    <location>
        <begin position="1"/>
        <end position="150"/>
    </location>
</feature>
<protein>
    <submittedName>
        <fullName evidence="3">Ataxin-2</fullName>
    </submittedName>
</protein>
<evidence type="ECO:0000313" key="4">
    <source>
        <dbReference type="JaponicusDB" id="SJAG_01317"/>
    </source>
</evidence>
<dbReference type="GO" id="GO:0003729">
    <property type="term" value="F:mRNA binding"/>
    <property type="evidence" value="ECO:0000318"/>
    <property type="project" value="GO_Central"/>
</dbReference>
<evidence type="ECO:0000313" key="5">
    <source>
        <dbReference type="Proteomes" id="UP000001744"/>
    </source>
</evidence>
<keyword evidence="5" id="KW-1185">Reference proteome</keyword>
<dbReference type="AlphaFoldDB" id="B6K0C3"/>
<feature type="compositionally biased region" description="Polar residues" evidence="1">
    <location>
        <begin position="307"/>
        <end position="324"/>
    </location>
</feature>
<dbReference type="GO" id="GO:0010494">
    <property type="term" value="C:cytoplasmic stress granule"/>
    <property type="evidence" value="ECO:0000318"/>
    <property type="project" value="GO_Central"/>
</dbReference>
<evidence type="ECO:0000313" key="3">
    <source>
        <dbReference type="EMBL" id="EEB06273.2"/>
    </source>
</evidence>
<sequence length="916" mass="95239">MVAFSSQTKPAEPKKSEPSSLAPARSWSTVAARGNKLAMSAQAAAAAAAANKLKKPTTENSRPASVASTASSAASRSVASSNKANNAPGEKPASRTTSRSSNSSTASASIASRVGMAKDATATTNGSTPSVASASTSTVDSASTQQKWMTDTEISLHAKSSERRHRELRRWVPEQETNTNEPLLSLEETASTTTASTWDQFAVNEKLFGVQSKFDETVYTSTIDKSHPLYKKREKEADRIAREIESSTATNLHIAEERGLRIDDSGLDEEDLYSGVHRSIDVVRSYQRRQTPSAGDKDANASRYRNRPNTGNNAWRSSETSSGKQKALPNDPAIVSHRSTAARMSTSSAVPGPAAHESFTTKGSSILKDALAGKPSDASTSAESAVFEKTDAPAEGTSAAPEAKKPAASTTTEPVAQEAAQDNTEKNAVAHADEEETSEAHPLASKEEAVAPGTADVGAASPKKESLVTRIAELRKNGVPATIPSAPSPTPLSKNQTTRPTTKLNAKAASFKPHTNAPVFSPTGFVVPAASSHIMPKSPIGYPVSPIRKMMPPYFVPPPMVPASAAIAPNATFFTPPASPEDEETVEKGDVSEDFNATKTAQASVAKEASEKPSVCSPTWNNGNVTLQRELAKQAPATAPSTGAPSNASSEAGSQTSKLKTEEVSAGVSPVVENVAVPAVPAGMQPVKPMGPFPAPGMSYMPIGYPFRPYAAGPGAPPQFVRPNGGSPVPPTAAPMPNGVPSPMIGYVAPQLIPQFGMPYPPQPRNGSSAGGMPAGYFVAPPTGVPIIAPYGMNGVPPMYGAYPMNPGMMGYRYQGGNDSRRNNYQQRSPMGYGKKGNHVGKNHSASQTSIPKPGNVPKPVPTRANHTSSNGNSGSSNNNLTPSSTSAPNAPAPSSSAATAAATDGAEQTTLKTNP</sequence>
<evidence type="ECO:0000256" key="1">
    <source>
        <dbReference type="SAM" id="MobiDB-lite"/>
    </source>
</evidence>
<feature type="compositionally biased region" description="Polar residues" evidence="1">
    <location>
        <begin position="907"/>
        <end position="916"/>
    </location>
</feature>
<feature type="domain" description="LsmAD" evidence="2">
    <location>
        <begin position="208"/>
        <end position="279"/>
    </location>
</feature>
<evidence type="ECO:0000259" key="2">
    <source>
        <dbReference type="SMART" id="SM01272"/>
    </source>
</evidence>
<feature type="compositionally biased region" description="Low complexity" evidence="1">
    <location>
        <begin position="397"/>
        <end position="413"/>
    </location>
</feature>
<feature type="compositionally biased region" description="Low complexity" evidence="1">
    <location>
        <begin position="127"/>
        <end position="144"/>
    </location>
</feature>
<reference evidence="3 5" key="1">
    <citation type="journal article" date="2011" name="Science">
        <title>Comparative functional genomics of the fission yeasts.</title>
        <authorList>
            <person name="Rhind N."/>
            <person name="Chen Z."/>
            <person name="Yassour M."/>
            <person name="Thompson D.A."/>
            <person name="Haas B.J."/>
            <person name="Habib N."/>
            <person name="Wapinski I."/>
            <person name="Roy S."/>
            <person name="Lin M.F."/>
            <person name="Heiman D.I."/>
            <person name="Young S.K."/>
            <person name="Furuya K."/>
            <person name="Guo Y."/>
            <person name="Pidoux A."/>
            <person name="Chen H.M."/>
            <person name="Robbertse B."/>
            <person name="Goldberg J.M."/>
            <person name="Aoki K."/>
            <person name="Bayne E.H."/>
            <person name="Berlin A.M."/>
            <person name="Desjardins C.A."/>
            <person name="Dobbs E."/>
            <person name="Dukaj L."/>
            <person name="Fan L."/>
            <person name="FitzGerald M.G."/>
            <person name="French C."/>
            <person name="Gujja S."/>
            <person name="Hansen K."/>
            <person name="Keifenheim D."/>
            <person name="Levin J.Z."/>
            <person name="Mosher R.A."/>
            <person name="Mueller C.A."/>
            <person name="Pfiffner J."/>
            <person name="Priest M."/>
            <person name="Russ C."/>
            <person name="Smialowska A."/>
            <person name="Swoboda P."/>
            <person name="Sykes S.M."/>
            <person name="Vaughn M."/>
            <person name="Vengrova S."/>
            <person name="Yoder R."/>
            <person name="Zeng Q."/>
            <person name="Allshire R."/>
            <person name="Baulcombe D."/>
            <person name="Birren B.W."/>
            <person name="Brown W."/>
            <person name="Ekwall K."/>
            <person name="Kellis M."/>
            <person name="Leatherwood J."/>
            <person name="Levin H."/>
            <person name="Margalit H."/>
            <person name="Martienssen R."/>
            <person name="Nieduszynski C.A."/>
            <person name="Spatafora J.W."/>
            <person name="Friedman N."/>
            <person name="Dalgaard J.Z."/>
            <person name="Baumann P."/>
            <person name="Niki H."/>
            <person name="Regev A."/>
            <person name="Nusbaum C."/>
        </authorList>
    </citation>
    <scope>NUCLEOTIDE SEQUENCE [LARGE SCALE GENOMIC DNA]</scope>
    <source>
        <strain evidence="5">yFS275 / FY16936</strain>
    </source>
</reference>
<feature type="compositionally biased region" description="Low complexity" evidence="1">
    <location>
        <begin position="635"/>
        <end position="650"/>
    </location>
</feature>
<dbReference type="STRING" id="402676.B6K0C3"/>
<dbReference type="OrthoDB" id="2275718at2759"/>
<dbReference type="JaponicusDB" id="SJAG_01317">
    <property type="gene designation" value="ath1"/>
</dbReference>
<dbReference type="HOGENOM" id="CLU_354943_0_0_1"/>
<feature type="region of interest" description="Disordered" evidence="1">
    <location>
        <begin position="370"/>
        <end position="466"/>
    </location>
</feature>
<dbReference type="EMBL" id="KE651168">
    <property type="protein sequence ID" value="EEB06273.2"/>
    <property type="molecule type" value="Genomic_DNA"/>
</dbReference>
<dbReference type="InterPro" id="IPR045117">
    <property type="entry name" value="ATXN2-like"/>
</dbReference>
<feature type="compositionally biased region" description="Low complexity" evidence="1">
    <location>
        <begin position="865"/>
        <end position="904"/>
    </location>
</feature>
<dbReference type="GeneID" id="7052390"/>
<dbReference type="VEuPathDB" id="FungiDB:SJAG_01317"/>
<name>B6K0C3_SCHJY</name>
<feature type="region of interest" description="Disordered" evidence="1">
    <location>
        <begin position="283"/>
        <end position="331"/>
    </location>
</feature>
<feature type="region of interest" description="Disordered" evidence="1">
    <location>
        <begin position="633"/>
        <end position="665"/>
    </location>
</feature>
<accession>B6K0C3</accession>
<proteinExistence type="predicted"/>
<feature type="compositionally biased region" description="Low complexity" evidence="1">
    <location>
        <begin position="64"/>
        <end position="87"/>
    </location>
</feature>
<dbReference type="GO" id="GO:0034063">
    <property type="term" value="P:stress granule assembly"/>
    <property type="evidence" value="ECO:0000318"/>
    <property type="project" value="GO_Central"/>
</dbReference>
<dbReference type="SMART" id="SM01272">
    <property type="entry name" value="LsmAD"/>
    <property type="match status" value="1"/>
</dbReference>
<dbReference type="RefSeq" id="XP_002172566.2">
    <property type="nucleotide sequence ID" value="XM_002172530.2"/>
</dbReference>
<feature type="compositionally biased region" description="Low complexity" evidence="1">
    <location>
        <begin position="41"/>
        <end position="50"/>
    </location>
</feature>
<dbReference type="eggNOG" id="KOG2375">
    <property type="taxonomic scope" value="Eukaryota"/>
</dbReference>